<proteinExistence type="predicted"/>
<evidence type="ECO:0000259" key="8">
    <source>
        <dbReference type="PROSITE" id="PS50110"/>
    </source>
</evidence>
<comment type="caution">
    <text evidence="9">The sequence shown here is derived from an EMBL/GenBank/DDBJ whole genome shotgun (WGS) entry which is preliminary data.</text>
</comment>
<dbReference type="InterPro" id="IPR003018">
    <property type="entry name" value="GAF"/>
</dbReference>
<evidence type="ECO:0000256" key="3">
    <source>
        <dbReference type="ARBA" id="ARBA00022553"/>
    </source>
</evidence>
<dbReference type="Pfam" id="PF00512">
    <property type="entry name" value="HisKA"/>
    <property type="match status" value="1"/>
</dbReference>
<keyword evidence="4" id="KW-0808">Transferase</keyword>
<dbReference type="InterPro" id="IPR005467">
    <property type="entry name" value="His_kinase_dom"/>
</dbReference>
<feature type="domain" description="Response regulatory" evidence="8">
    <location>
        <begin position="650"/>
        <end position="765"/>
    </location>
</feature>
<dbReference type="SUPFAM" id="SSF55781">
    <property type="entry name" value="GAF domain-like"/>
    <property type="match status" value="2"/>
</dbReference>
<dbReference type="Proteomes" id="UP000642144">
    <property type="component" value="Unassembled WGS sequence"/>
</dbReference>
<accession>A0ABW9W4A5</accession>
<keyword evidence="5" id="KW-0418">Kinase</keyword>
<feature type="domain" description="Histidine kinase" evidence="7">
    <location>
        <begin position="406"/>
        <end position="629"/>
    </location>
</feature>
<dbReference type="PRINTS" id="PR00344">
    <property type="entry name" value="BCTRLSENSOR"/>
</dbReference>
<evidence type="ECO:0000259" key="7">
    <source>
        <dbReference type="PROSITE" id="PS50109"/>
    </source>
</evidence>
<evidence type="ECO:0000256" key="5">
    <source>
        <dbReference type="ARBA" id="ARBA00022777"/>
    </source>
</evidence>
<dbReference type="SUPFAM" id="SSF55874">
    <property type="entry name" value="ATPase domain of HSP90 chaperone/DNA topoisomerase II/histidine kinase"/>
    <property type="match status" value="1"/>
</dbReference>
<name>A0ABW9W4A5_9BURK</name>
<dbReference type="Pfam" id="PF00072">
    <property type="entry name" value="Response_reg"/>
    <property type="match status" value="1"/>
</dbReference>
<dbReference type="Gene3D" id="1.10.287.130">
    <property type="match status" value="1"/>
</dbReference>
<dbReference type="Gene3D" id="3.40.50.2300">
    <property type="match status" value="1"/>
</dbReference>
<gene>
    <name evidence="9" type="ORF">GTP69_20450</name>
</gene>
<dbReference type="Pfam" id="PF02518">
    <property type="entry name" value="HATPase_c"/>
    <property type="match status" value="1"/>
</dbReference>
<dbReference type="PROSITE" id="PS50110">
    <property type="entry name" value="RESPONSE_REGULATORY"/>
    <property type="match status" value="1"/>
</dbReference>
<reference evidence="9 10" key="1">
    <citation type="submission" date="2019-12" db="EMBL/GenBank/DDBJ databases">
        <title>Novel species isolated from a subtropical stream in China.</title>
        <authorList>
            <person name="Lu H."/>
        </authorList>
    </citation>
    <scope>NUCLEOTIDE SEQUENCE [LARGE SCALE GENOMIC DNA]</scope>
    <source>
        <strain evidence="9 10">CY42W</strain>
    </source>
</reference>
<dbReference type="SMART" id="SM00065">
    <property type="entry name" value="GAF"/>
    <property type="match status" value="2"/>
</dbReference>
<dbReference type="InterPro" id="IPR029016">
    <property type="entry name" value="GAF-like_dom_sf"/>
</dbReference>
<sequence length="765" mass="82426">MENEVAQTLHAAVDLPWSADQVIHTHLLQQRPSKAPNHQAENAAMMELMGELANDPESVAQRLVEVALRLTAAGSAGLSLAETEDGKEIFRWIATAGEYARYLHGTMPRDFSPCGEVLRRGEPLLMRDVVRAYPYTASLHAPPTEVLLVPFANNGKLVGTVWIVAHSQDHTFDKEDLRVVASLAVFASAVSATVSVVRNLAARESERDQNAQAISRELQDTRLLRDVASRLIGTEGSDALFGEILDAAINITQADAGTIQLLNKDSNTLTFLAARGFAADMLTHFARVDASSGSPCGIALSTGKRAMVEFRRDAPDPDGSIKLHADAGFSSAQSTPLISRTGQPMGMFSTHWHAPRELSERELRFLDLLGRQAADLIERIEVQEALRSSEKALREGARRKDEFLAVLAHELRNPLAPIRTGTDLLKRAMHEPIVAKVQPMMERQTTHMVRLIDDLLDVSRITSGKVVLQHETVTLGSLVETAVEANRSALAAAGLELTVQIDDPQRRLCVDATRMSQVLSNILHNAVKFTPADGKIILSTRLEPGPSPSQVEQVIAITDTGVGIAADTLPTIFELFTQVRPDSALRHGGMGIGLALARSLVSLHGGTLSAESQGPGTGSTFVIRIPAPALASLEAPQSAPSAAAKLAGLRVLVVDDNKDAADALGHLLSHHGSDVRISYLAEPAIDLLDEFNPAIVLLDIGLPFMDGYEACKRMRAMKGTGVRIVALTGWGQDSDRHRAAEAGFDAHLTKPVEFERLAAVAFPGD</sequence>
<dbReference type="SMART" id="SM00448">
    <property type="entry name" value="REC"/>
    <property type="match status" value="1"/>
</dbReference>
<dbReference type="InterPro" id="IPR003661">
    <property type="entry name" value="HisK_dim/P_dom"/>
</dbReference>
<dbReference type="SMART" id="SM00387">
    <property type="entry name" value="HATPase_c"/>
    <property type="match status" value="1"/>
</dbReference>
<dbReference type="Pfam" id="PF13185">
    <property type="entry name" value="GAF_2"/>
    <property type="match status" value="2"/>
</dbReference>
<dbReference type="SUPFAM" id="SSF47384">
    <property type="entry name" value="Homodimeric domain of signal transducing histidine kinase"/>
    <property type="match status" value="1"/>
</dbReference>
<protein>
    <recommendedName>
        <fullName evidence="2">histidine kinase</fullName>
        <ecNumber evidence="2">2.7.13.3</ecNumber>
    </recommendedName>
</protein>
<dbReference type="PANTHER" id="PTHR43047">
    <property type="entry name" value="TWO-COMPONENT HISTIDINE PROTEIN KINASE"/>
    <property type="match status" value="1"/>
</dbReference>
<dbReference type="CDD" id="cd17580">
    <property type="entry name" value="REC_2_DhkD-like"/>
    <property type="match status" value="1"/>
</dbReference>
<evidence type="ECO:0000313" key="9">
    <source>
        <dbReference type="EMBL" id="MYN28776.1"/>
    </source>
</evidence>
<keyword evidence="10" id="KW-1185">Reference proteome</keyword>
<dbReference type="InterPro" id="IPR036097">
    <property type="entry name" value="HisK_dim/P_sf"/>
</dbReference>
<dbReference type="InterPro" id="IPR036890">
    <property type="entry name" value="HATPase_C_sf"/>
</dbReference>
<dbReference type="EMBL" id="WWCT01000018">
    <property type="protein sequence ID" value="MYN28776.1"/>
    <property type="molecule type" value="Genomic_DNA"/>
</dbReference>
<dbReference type="InterPro" id="IPR004358">
    <property type="entry name" value="Sig_transdc_His_kin-like_C"/>
</dbReference>
<dbReference type="SUPFAM" id="SSF52172">
    <property type="entry name" value="CheY-like"/>
    <property type="match status" value="1"/>
</dbReference>
<feature type="modified residue" description="4-aspartylphosphate" evidence="6">
    <location>
        <position position="699"/>
    </location>
</feature>
<evidence type="ECO:0000256" key="6">
    <source>
        <dbReference type="PROSITE-ProRule" id="PRU00169"/>
    </source>
</evidence>
<dbReference type="InterPro" id="IPR011006">
    <property type="entry name" value="CheY-like_superfamily"/>
</dbReference>
<organism evidence="9 10">
    <name type="scientific">Duganella levis</name>
    <dbReference type="NCBI Taxonomy" id="2692169"/>
    <lineage>
        <taxon>Bacteria</taxon>
        <taxon>Pseudomonadati</taxon>
        <taxon>Pseudomonadota</taxon>
        <taxon>Betaproteobacteria</taxon>
        <taxon>Burkholderiales</taxon>
        <taxon>Oxalobacteraceae</taxon>
        <taxon>Telluria group</taxon>
        <taxon>Duganella</taxon>
    </lineage>
</organism>
<dbReference type="SMART" id="SM00388">
    <property type="entry name" value="HisKA"/>
    <property type="match status" value="1"/>
</dbReference>
<dbReference type="InterPro" id="IPR003594">
    <property type="entry name" value="HATPase_dom"/>
</dbReference>
<evidence type="ECO:0000256" key="4">
    <source>
        <dbReference type="ARBA" id="ARBA00022679"/>
    </source>
</evidence>
<dbReference type="RefSeq" id="WP_161056573.1">
    <property type="nucleotide sequence ID" value="NZ_WWCT01000018.1"/>
</dbReference>
<dbReference type="PANTHER" id="PTHR43047:SF72">
    <property type="entry name" value="OSMOSENSING HISTIDINE PROTEIN KINASE SLN1"/>
    <property type="match status" value="1"/>
</dbReference>
<dbReference type="InterPro" id="IPR001789">
    <property type="entry name" value="Sig_transdc_resp-reg_receiver"/>
</dbReference>
<comment type="catalytic activity">
    <reaction evidence="1">
        <text>ATP + protein L-histidine = ADP + protein N-phospho-L-histidine.</text>
        <dbReference type="EC" id="2.7.13.3"/>
    </reaction>
</comment>
<dbReference type="Gene3D" id="3.30.450.40">
    <property type="match status" value="2"/>
</dbReference>
<dbReference type="Gene3D" id="3.30.565.10">
    <property type="entry name" value="Histidine kinase-like ATPase, C-terminal domain"/>
    <property type="match status" value="1"/>
</dbReference>
<evidence type="ECO:0000256" key="2">
    <source>
        <dbReference type="ARBA" id="ARBA00012438"/>
    </source>
</evidence>
<evidence type="ECO:0000256" key="1">
    <source>
        <dbReference type="ARBA" id="ARBA00000085"/>
    </source>
</evidence>
<dbReference type="PROSITE" id="PS50109">
    <property type="entry name" value="HIS_KIN"/>
    <property type="match status" value="1"/>
</dbReference>
<dbReference type="EC" id="2.7.13.3" evidence="2"/>
<keyword evidence="3 6" id="KW-0597">Phosphoprotein</keyword>
<dbReference type="CDD" id="cd00082">
    <property type="entry name" value="HisKA"/>
    <property type="match status" value="1"/>
</dbReference>
<evidence type="ECO:0000313" key="10">
    <source>
        <dbReference type="Proteomes" id="UP000642144"/>
    </source>
</evidence>